<dbReference type="PANTHER" id="PTHR38030">
    <property type="entry name" value="PROTOPORPHYRINOGEN IX DEHYDROGENASE [MENAQUINONE]"/>
    <property type="match status" value="1"/>
</dbReference>
<dbReference type="GO" id="GO:0010181">
    <property type="term" value="F:FMN binding"/>
    <property type="evidence" value="ECO:0007669"/>
    <property type="project" value="InterPro"/>
</dbReference>
<dbReference type="EMBL" id="VCIW01000030">
    <property type="protein sequence ID" value="TLS48695.1"/>
    <property type="molecule type" value="Genomic_DNA"/>
</dbReference>
<dbReference type="PANTHER" id="PTHR38030:SF2">
    <property type="entry name" value="PROTOPORPHYRINOGEN IX DEHYDROGENASE [QUINONE]"/>
    <property type="match status" value="1"/>
</dbReference>
<sequence>MRKAIVYATRYGFTAEVAAALRDRLGRDTELFDLAVAGDVDPEPYDVVVLGSSVYMGRVQRAMRNYVERYRTRLAAKRYGLYICAANPDPLVREQELRAAYFPLSCEGAAATAVLGHAVRFERLGLVDRFVARAVLPEGSVREPSEEELDRFAERLLSGTPS</sequence>
<dbReference type="InterPro" id="IPR026816">
    <property type="entry name" value="Flavodoxin_dom"/>
</dbReference>
<dbReference type="InterPro" id="IPR052200">
    <property type="entry name" value="Protoporphyrinogen_IX_DH"/>
</dbReference>
<dbReference type="GO" id="GO:0070819">
    <property type="term" value="F:menaquinone-dependent protoporphyrinogen oxidase activity"/>
    <property type="evidence" value="ECO:0007669"/>
    <property type="project" value="TreeGrafter"/>
</dbReference>
<organism evidence="2 3">
    <name type="scientific">Paenibacillus antri</name>
    <dbReference type="NCBI Taxonomy" id="2582848"/>
    <lineage>
        <taxon>Bacteria</taxon>
        <taxon>Bacillati</taxon>
        <taxon>Bacillota</taxon>
        <taxon>Bacilli</taxon>
        <taxon>Bacillales</taxon>
        <taxon>Paenibacillaceae</taxon>
        <taxon>Paenibacillus</taxon>
    </lineage>
</organism>
<dbReference type="SUPFAM" id="SSF52218">
    <property type="entry name" value="Flavoproteins"/>
    <property type="match status" value="1"/>
</dbReference>
<proteinExistence type="predicted"/>
<dbReference type="Proteomes" id="UP000309676">
    <property type="component" value="Unassembled WGS sequence"/>
</dbReference>
<evidence type="ECO:0000313" key="3">
    <source>
        <dbReference type="Proteomes" id="UP000309676"/>
    </source>
</evidence>
<accession>A0A5R9GBA9</accession>
<reference evidence="2 3" key="1">
    <citation type="submission" date="2019-05" db="EMBL/GenBank/DDBJ databases">
        <authorList>
            <person name="Narsing Rao M.P."/>
            <person name="Li W.J."/>
        </authorList>
    </citation>
    <scope>NUCLEOTIDE SEQUENCE [LARGE SCALE GENOMIC DNA]</scope>
    <source>
        <strain evidence="2 3">SYSU_K30003</strain>
    </source>
</reference>
<dbReference type="GO" id="GO:0016651">
    <property type="term" value="F:oxidoreductase activity, acting on NAD(P)H"/>
    <property type="evidence" value="ECO:0007669"/>
    <property type="project" value="UniProtKB-ARBA"/>
</dbReference>
<dbReference type="Pfam" id="PF12724">
    <property type="entry name" value="Flavodoxin_5"/>
    <property type="match status" value="1"/>
</dbReference>
<dbReference type="AlphaFoldDB" id="A0A5R9GBA9"/>
<evidence type="ECO:0000259" key="1">
    <source>
        <dbReference type="PROSITE" id="PS50902"/>
    </source>
</evidence>
<comment type="caution">
    <text evidence="2">The sequence shown here is derived from an EMBL/GenBank/DDBJ whole genome shotgun (WGS) entry which is preliminary data.</text>
</comment>
<dbReference type="GO" id="GO:0006783">
    <property type="term" value="P:heme biosynthetic process"/>
    <property type="evidence" value="ECO:0007669"/>
    <property type="project" value="TreeGrafter"/>
</dbReference>
<dbReference type="Gene3D" id="3.40.50.360">
    <property type="match status" value="1"/>
</dbReference>
<dbReference type="InterPro" id="IPR008254">
    <property type="entry name" value="Flavodoxin/NO_synth"/>
</dbReference>
<dbReference type="InterPro" id="IPR029039">
    <property type="entry name" value="Flavoprotein-like_sf"/>
</dbReference>
<gene>
    <name evidence="2" type="ORF">FE782_29055</name>
</gene>
<dbReference type="OrthoDB" id="2146857at2"/>
<name>A0A5R9GBA9_9BACL</name>
<keyword evidence="3" id="KW-1185">Reference proteome</keyword>
<evidence type="ECO:0000313" key="2">
    <source>
        <dbReference type="EMBL" id="TLS48695.1"/>
    </source>
</evidence>
<dbReference type="RefSeq" id="WP_138197863.1">
    <property type="nucleotide sequence ID" value="NZ_VCIW01000030.1"/>
</dbReference>
<protein>
    <recommendedName>
        <fullName evidence="1">Flavodoxin-like domain-containing protein</fullName>
    </recommendedName>
</protein>
<feature type="domain" description="Flavodoxin-like" evidence="1">
    <location>
        <begin position="3"/>
        <end position="157"/>
    </location>
</feature>
<dbReference type="PROSITE" id="PS50902">
    <property type="entry name" value="FLAVODOXIN_LIKE"/>
    <property type="match status" value="1"/>
</dbReference>